<comment type="similarity">
    <text evidence="1">Belongs to the AfsR/DnrI/RedD regulatory family.</text>
</comment>
<dbReference type="InterPro" id="IPR001387">
    <property type="entry name" value="Cro/C1-type_HTH"/>
</dbReference>
<dbReference type="PANTHER" id="PTHR35807:SF1">
    <property type="entry name" value="TRANSCRIPTIONAL REGULATOR REDD"/>
    <property type="match status" value="1"/>
</dbReference>
<evidence type="ECO:0000313" key="11">
    <source>
        <dbReference type="Proteomes" id="UP000671399"/>
    </source>
</evidence>
<evidence type="ECO:0000259" key="9">
    <source>
        <dbReference type="PROSITE" id="PS51755"/>
    </source>
</evidence>
<keyword evidence="4" id="KW-0804">Transcription</keyword>
<dbReference type="EMBL" id="JAGFWR010000001">
    <property type="protein sequence ID" value="MBO4160145.1"/>
    <property type="molecule type" value="Genomic_DNA"/>
</dbReference>
<dbReference type="Gene3D" id="3.40.50.300">
    <property type="entry name" value="P-loop containing nucleotide triphosphate hydrolases"/>
    <property type="match status" value="1"/>
</dbReference>
<dbReference type="SUPFAM" id="SSF46894">
    <property type="entry name" value="C-terminal effector domain of the bipartite response regulators"/>
    <property type="match status" value="1"/>
</dbReference>
<feature type="domain" description="OmpR/PhoB-type" evidence="9">
    <location>
        <begin position="68"/>
        <end position="170"/>
    </location>
</feature>
<dbReference type="SMART" id="SM00028">
    <property type="entry name" value="TPR"/>
    <property type="match status" value="5"/>
</dbReference>
<evidence type="ECO:0000256" key="3">
    <source>
        <dbReference type="ARBA" id="ARBA00023125"/>
    </source>
</evidence>
<dbReference type="SMART" id="SM00530">
    <property type="entry name" value="HTH_XRE"/>
    <property type="match status" value="1"/>
</dbReference>
<dbReference type="Pfam" id="PF13424">
    <property type="entry name" value="TPR_12"/>
    <property type="match status" value="2"/>
</dbReference>
<dbReference type="Pfam" id="PF00931">
    <property type="entry name" value="NB-ARC"/>
    <property type="match status" value="1"/>
</dbReference>
<dbReference type="SUPFAM" id="SSF48452">
    <property type="entry name" value="TPR-like"/>
    <property type="match status" value="3"/>
</dbReference>
<dbReference type="Gene3D" id="1.25.40.10">
    <property type="entry name" value="Tetratricopeptide repeat domain"/>
    <property type="match status" value="3"/>
</dbReference>
<dbReference type="Gene3D" id="1.10.10.10">
    <property type="entry name" value="Winged helix-like DNA-binding domain superfamily/Winged helix DNA-binding domain"/>
    <property type="match status" value="1"/>
</dbReference>
<dbReference type="CDD" id="cd15831">
    <property type="entry name" value="BTAD"/>
    <property type="match status" value="1"/>
</dbReference>
<dbReference type="CDD" id="cd00093">
    <property type="entry name" value="HTH_XRE"/>
    <property type="match status" value="1"/>
</dbReference>
<dbReference type="PRINTS" id="PR00364">
    <property type="entry name" value="DISEASERSIST"/>
</dbReference>
<dbReference type="SMART" id="SM00862">
    <property type="entry name" value="Trans_reg_C"/>
    <property type="match status" value="1"/>
</dbReference>
<dbReference type="InterPro" id="IPR010982">
    <property type="entry name" value="Lambda_DNA-bd_dom_sf"/>
</dbReference>
<dbReference type="InterPro" id="IPR051677">
    <property type="entry name" value="AfsR-DnrI-RedD_regulator"/>
</dbReference>
<protein>
    <submittedName>
        <fullName evidence="10">Tetratricopeptide repeat protein</fullName>
    </submittedName>
</protein>
<dbReference type="Gene3D" id="1.10.260.40">
    <property type="entry name" value="lambda repressor-like DNA-binding domains"/>
    <property type="match status" value="1"/>
</dbReference>
<reference evidence="10 11" key="1">
    <citation type="submission" date="2021-03" db="EMBL/GenBank/DDBJ databases">
        <authorList>
            <person name="Lee D.-H."/>
        </authorList>
    </citation>
    <scope>NUCLEOTIDE SEQUENCE [LARGE SCALE GENOMIC DNA]</scope>
    <source>
        <strain evidence="10 11">MMS20-R2-23</strain>
    </source>
</reference>
<dbReference type="PROSITE" id="PS51755">
    <property type="entry name" value="OMPR_PHOB"/>
    <property type="match status" value="1"/>
</dbReference>
<feature type="domain" description="HTH cro/C1-type" evidence="8">
    <location>
        <begin position="8"/>
        <end position="55"/>
    </location>
</feature>
<dbReference type="PROSITE" id="PS50943">
    <property type="entry name" value="HTH_CROC1"/>
    <property type="match status" value="1"/>
</dbReference>
<dbReference type="Pfam" id="PF01381">
    <property type="entry name" value="HTH_3"/>
    <property type="match status" value="1"/>
</dbReference>
<dbReference type="InterPro" id="IPR002182">
    <property type="entry name" value="NB-ARC"/>
</dbReference>
<evidence type="ECO:0000256" key="2">
    <source>
        <dbReference type="ARBA" id="ARBA00023015"/>
    </source>
</evidence>
<accession>A0ABS3V3F5</accession>
<keyword evidence="5" id="KW-0802">TPR repeat</keyword>
<evidence type="ECO:0000256" key="1">
    <source>
        <dbReference type="ARBA" id="ARBA00005820"/>
    </source>
</evidence>
<evidence type="ECO:0000259" key="8">
    <source>
        <dbReference type="PROSITE" id="PS50943"/>
    </source>
</evidence>
<keyword evidence="2" id="KW-0805">Transcription regulation</keyword>
<proteinExistence type="inferred from homology"/>
<gene>
    <name evidence="10" type="ORF">JQN83_04890</name>
</gene>
<feature type="region of interest" description="Disordered" evidence="7">
    <location>
        <begin position="324"/>
        <end position="368"/>
    </location>
</feature>
<evidence type="ECO:0000256" key="4">
    <source>
        <dbReference type="ARBA" id="ARBA00023163"/>
    </source>
</evidence>
<name>A0ABS3V3F5_9ACTN</name>
<keyword evidence="3 6" id="KW-0238">DNA-binding</keyword>
<dbReference type="RefSeq" id="WP_208565758.1">
    <property type="nucleotide sequence ID" value="NZ_JAGFWR010000001.1"/>
</dbReference>
<dbReference type="CDD" id="cd00383">
    <property type="entry name" value="trans_reg_C"/>
    <property type="match status" value="1"/>
</dbReference>
<evidence type="ECO:0000256" key="5">
    <source>
        <dbReference type="PROSITE-ProRule" id="PRU00339"/>
    </source>
</evidence>
<dbReference type="Proteomes" id="UP000671399">
    <property type="component" value="Unassembled WGS sequence"/>
</dbReference>
<dbReference type="InterPro" id="IPR019734">
    <property type="entry name" value="TPR_rpt"/>
</dbReference>
<organism evidence="10 11">
    <name type="scientific">Micromonospora antibiotica</name>
    <dbReference type="NCBI Taxonomy" id="2807623"/>
    <lineage>
        <taxon>Bacteria</taxon>
        <taxon>Bacillati</taxon>
        <taxon>Actinomycetota</taxon>
        <taxon>Actinomycetes</taxon>
        <taxon>Micromonosporales</taxon>
        <taxon>Micromonosporaceae</taxon>
        <taxon>Micromonospora</taxon>
    </lineage>
</organism>
<dbReference type="SUPFAM" id="SSF47413">
    <property type="entry name" value="lambda repressor-like DNA-binding domains"/>
    <property type="match status" value="1"/>
</dbReference>
<dbReference type="InterPro" id="IPR001867">
    <property type="entry name" value="OmpR/PhoB-type_DNA-bd"/>
</dbReference>
<keyword evidence="11" id="KW-1185">Reference proteome</keyword>
<dbReference type="InterPro" id="IPR005158">
    <property type="entry name" value="BTAD"/>
</dbReference>
<dbReference type="InterPro" id="IPR016032">
    <property type="entry name" value="Sig_transdc_resp-reg_C-effctor"/>
</dbReference>
<dbReference type="InterPro" id="IPR027417">
    <property type="entry name" value="P-loop_NTPase"/>
</dbReference>
<evidence type="ECO:0000256" key="7">
    <source>
        <dbReference type="SAM" id="MobiDB-lite"/>
    </source>
</evidence>
<dbReference type="InterPro" id="IPR011990">
    <property type="entry name" value="TPR-like_helical_dom_sf"/>
</dbReference>
<feature type="DNA-binding region" description="OmpR/PhoB-type" evidence="6">
    <location>
        <begin position="68"/>
        <end position="170"/>
    </location>
</feature>
<feature type="repeat" description="TPR" evidence="5">
    <location>
        <begin position="939"/>
        <end position="972"/>
    </location>
</feature>
<sequence>MADSGGEIRRRRLGAGLTQEQLAERAGISVRAVRDIEQGRVRNPRAESLRRIAAAVGPPQLKPPGPAPPVATPVPTLRIDVLGPLRIQVGVEPVTLGSNRQRMLLGLLALHPDAIVSRHEIVDVLWGHDPPDSCLNLVHTYVARLRRVLDQPGGPAATITHVGGGYRLRVDPAQLDLSRFAAAIERAEGSVAGDLPSLDRLAGALALWRGPVLADAAPSLTQHPTAAALNRRRIATAVTYATLAVDLGLPDRAVRELHAVASHEPLHEQVHARLMLALAACGQQARALALHRDLRDRLAEQLGVEPGPELREAQLRILRQDLPRMVTHPGGPVTGTASAPRLTEVAPRRPEVAQPTPPSRHRSPAQLPPDVAYFTGRSTQLAALDALLVGATAARGPVVISTITGMAGVGKTALAVHWAHRVRRHFPDGQLYVNLRGYSTASPVRESEALAGFLHALGVPADQVPVDPGQAAALFRTMLDGRRMLVLLDNAASADQVRPLLPGAAGCLALVTSRDRLSGLVAVDGARRLDLDVLTVDEAGTLLTRIIPPDRVARSGEIAELATVCARLPLALRIAAANLIDQPQQSISAHTARLTAGNQLAGLRVEGDDQAAVRAAFDLSYAALPAPARRLFRLLGTAPGTDVTVTAAAALAGIGEPTAAHELDRLAAAHLVQQVTPGRYAFHDLLRLYALERATAEDPAAQLRSAVRRLYGWYRQRTDAAAATIYPHLVRLPPDGAEPHPDGSPFPSSAGAMAWLEEEHTNLMRVIAHAAENGADPAAWRIPDALRGYYQFRPHSDGLVAATSALHAAQQVGDHAGEAASRLGLASLHLRRGEYAVGLSHATAMIDAAHRAAWPEGLAAAYGTCGLLHLRAGRLAEGAELTRLAVSIHERLGGPERLSTSLGNLGVIYRDMGRLREAAEVFRQSLALTRSTGMWMSAGISLSNLGEVQHALGQHGEALDHLREALDLSRRTGYRPTETESLRRLAALRVQTGDLGPATKLADEALALADLIGDTAQQAAARNVRGAIHQRNGDPAAAVEHRRALELARAGGARGEEVEALIGLAEVFGDTDPTEAVALARQARTVARAAGYRVWEGHALVAAAEAMRNTDPVTSARTAEEALATHRETGHLLGQVRALRLLVALGPAGGVDAAQQSAYRREITELSRRVRPVVDEDLPVSP</sequence>
<dbReference type="SMART" id="SM01043">
    <property type="entry name" value="BTAD"/>
    <property type="match status" value="1"/>
</dbReference>
<dbReference type="SUPFAM" id="SSF52540">
    <property type="entry name" value="P-loop containing nucleoside triphosphate hydrolases"/>
    <property type="match status" value="1"/>
</dbReference>
<dbReference type="InterPro" id="IPR036388">
    <property type="entry name" value="WH-like_DNA-bd_sf"/>
</dbReference>
<dbReference type="Pfam" id="PF00486">
    <property type="entry name" value="Trans_reg_C"/>
    <property type="match status" value="1"/>
</dbReference>
<evidence type="ECO:0000256" key="6">
    <source>
        <dbReference type="PROSITE-ProRule" id="PRU01091"/>
    </source>
</evidence>
<evidence type="ECO:0000313" key="10">
    <source>
        <dbReference type="EMBL" id="MBO4160145.1"/>
    </source>
</evidence>
<feature type="repeat" description="TPR" evidence="5">
    <location>
        <begin position="899"/>
        <end position="932"/>
    </location>
</feature>
<comment type="caution">
    <text evidence="10">The sequence shown here is derived from an EMBL/GenBank/DDBJ whole genome shotgun (WGS) entry which is preliminary data.</text>
</comment>
<dbReference type="PROSITE" id="PS50005">
    <property type="entry name" value="TPR"/>
    <property type="match status" value="2"/>
</dbReference>
<dbReference type="PANTHER" id="PTHR35807">
    <property type="entry name" value="TRANSCRIPTIONAL REGULATOR REDD-RELATED"/>
    <property type="match status" value="1"/>
</dbReference>
<dbReference type="Pfam" id="PF03704">
    <property type="entry name" value="BTAD"/>
    <property type="match status" value="1"/>
</dbReference>